<protein>
    <submittedName>
        <fullName evidence="3">OB-fold domain-containing protein</fullName>
    </submittedName>
</protein>
<evidence type="ECO:0000259" key="2">
    <source>
        <dbReference type="Pfam" id="PF12172"/>
    </source>
</evidence>
<feature type="domain" description="ChsH2 rubredoxin-like zinc ribbon" evidence="2">
    <location>
        <begin position="22"/>
        <end position="53"/>
    </location>
</feature>
<evidence type="ECO:0000313" key="4">
    <source>
        <dbReference type="Proteomes" id="UP000769766"/>
    </source>
</evidence>
<gene>
    <name evidence="3" type="ORF">HYY20_07950</name>
</gene>
<feature type="domain" description="ChsH2 C-terminal OB-fold" evidence="1">
    <location>
        <begin position="55"/>
        <end position="115"/>
    </location>
</feature>
<dbReference type="PANTHER" id="PTHR34075">
    <property type="entry name" value="BLR3430 PROTEIN"/>
    <property type="match status" value="1"/>
</dbReference>
<evidence type="ECO:0000313" key="3">
    <source>
        <dbReference type="EMBL" id="MBI2876799.1"/>
    </source>
</evidence>
<organism evidence="3 4">
    <name type="scientific">Tectimicrobiota bacterium</name>
    <dbReference type="NCBI Taxonomy" id="2528274"/>
    <lineage>
        <taxon>Bacteria</taxon>
        <taxon>Pseudomonadati</taxon>
        <taxon>Nitrospinota/Tectimicrobiota group</taxon>
        <taxon>Candidatus Tectimicrobiota</taxon>
    </lineage>
</organism>
<comment type="caution">
    <text evidence="3">The sequence shown here is derived from an EMBL/GenBank/DDBJ whole genome shotgun (WGS) entry which is preliminary data.</text>
</comment>
<dbReference type="PANTHER" id="PTHR34075:SF5">
    <property type="entry name" value="BLR3430 PROTEIN"/>
    <property type="match status" value="1"/>
</dbReference>
<dbReference type="Pfam" id="PF12172">
    <property type="entry name" value="zf-ChsH2"/>
    <property type="match status" value="1"/>
</dbReference>
<reference evidence="3" key="1">
    <citation type="submission" date="2020-07" db="EMBL/GenBank/DDBJ databases">
        <title>Huge and variable diversity of episymbiotic CPR bacteria and DPANN archaea in groundwater ecosystems.</title>
        <authorList>
            <person name="He C.Y."/>
            <person name="Keren R."/>
            <person name="Whittaker M."/>
            <person name="Farag I.F."/>
            <person name="Doudna J."/>
            <person name="Cate J.H.D."/>
            <person name="Banfield J.F."/>
        </authorList>
    </citation>
    <scope>NUCLEOTIDE SEQUENCE</scope>
    <source>
        <strain evidence="3">NC_groundwater_672_Ag_B-0.1um_62_36</strain>
    </source>
</reference>
<evidence type="ECO:0000259" key="1">
    <source>
        <dbReference type="Pfam" id="PF01796"/>
    </source>
</evidence>
<dbReference type="EMBL" id="JACPRF010000239">
    <property type="protein sequence ID" value="MBI2876799.1"/>
    <property type="molecule type" value="Genomic_DNA"/>
</dbReference>
<dbReference type="InterPro" id="IPR052513">
    <property type="entry name" value="Thioester_dehydratase-like"/>
</dbReference>
<dbReference type="InterPro" id="IPR022002">
    <property type="entry name" value="ChsH2_Znr"/>
</dbReference>
<dbReference type="Proteomes" id="UP000769766">
    <property type="component" value="Unassembled WGS sequence"/>
</dbReference>
<dbReference type="InterPro" id="IPR012340">
    <property type="entry name" value="NA-bd_OB-fold"/>
</dbReference>
<sequence length="136" mass="15109">MYENAVPVKEGLFTLPSSPGEPPRLIGCRCKACGETFFPQRGVCIRCLQDDLEQVHLSTRGKLHTFCVVRQAPPGLKVPYAMGITELPEGVRITSLIATATPETLKVDMEMELVIEGFRQNEEGKEVLAYKFRPVS</sequence>
<dbReference type="InterPro" id="IPR002878">
    <property type="entry name" value="ChsH2_C"/>
</dbReference>
<accession>A0A932CP88</accession>
<proteinExistence type="predicted"/>
<dbReference type="Pfam" id="PF01796">
    <property type="entry name" value="OB_ChsH2_C"/>
    <property type="match status" value="1"/>
</dbReference>
<name>A0A932CP88_UNCTE</name>
<dbReference type="AlphaFoldDB" id="A0A932CP88"/>
<dbReference type="Gene3D" id="6.10.30.10">
    <property type="match status" value="1"/>
</dbReference>
<dbReference type="SUPFAM" id="SSF50249">
    <property type="entry name" value="Nucleic acid-binding proteins"/>
    <property type="match status" value="1"/>
</dbReference>